<comment type="caution">
    <text evidence="2">The sequence shown here is derived from an EMBL/GenBank/DDBJ whole genome shotgun (WGS) entry which is preliminary data.</text>
</comment>
<dbReference type="AlphaFoldDB" id="A0A919GXE1"/>
<name>A0A919GXE1_9ACTN</name>
<evidence type="ECO:0000256" key="1">
    <source>
        <dbReference type="SAM" id="Phobius"/>
    </source>
</evidence>
<gene>
    <name evidence="2" type="ORF">Sxan_07880</name>
</gene>
<keyword evidence="3" id="KW-1185">Reference proteome</keyword>
<feature type="transmembrane region" description="Helical" evidence="1">
    <location>
        <begin position="6"/>
        <end position="28"/>
    </location>
</feature>
<protein>
    <submittedName>
        <fullName evidence="2">Uncharacterized protein</fullName>
    </submittedName>
</protein>
<reference evidence="2" key="1">
    <citation type="submission" date="2020-09" db="EMBL/GenBank/DDBJ databases">
        <title>Whole genome shotgun sequence of Streptomyces xanthophaeus NBRC 12829.</title>
        <authorList>
            <person name="Komaki H."/>
            <person name="Tamura T."/>
        </authorList>
    </citation>
    <scope>NUCLEOTIDE SEQUENCE</scope>
    <source>
        <strain evidence="2">NBRC 12829</strain>
    </source>
</reference>
<keyword evidence="1" id="KW-0812">Transmembrane</keyword>
<organism evidence="2 3">
    <name type="scientific">Streptomyces xanthophaeus</name>
    <dbReference type="NCBI Taxonomy" id="67385"/>
    <lineage>
        <taxon>Bacteria</taxon>
        <taxon>Bacillati</taxon>
        <taxon>Actinomycetota</taxon>
        <taxon>Actinomycetes</taxon>
        <taxon>Kitasatosporales</taxon>
        <taxon>Streptomycetaceae</taxon>
        <taxon>Streptomyces</taxon>
    </lineage>
</organism>
<dbReference type="RefSeq" id="WP_031138184.1">
    <property type="nucleotide sequence ID" value="NZ_BNEE01000004.1"/>
</dbReference>
<evidence type="ECO:0000313" key="2">
    <source>
        <dbReference type="EMBL" id="GHI83424.1"/>
    </source>
</evidence>
<evidence type="ECO:0000313" key="3">
    <source>
        <dbReference type="Proteomes" id="UP000600026"/>
    </source>
</evidence>
<dbReference type="GeneID" id="96801484"/>
<keyword evidence="1" id="KW-0472">Membrane</keyword>
<keyword evidence="1" id="KW-1133">Transmembrane helix</keyword>
<accession>A0A919GXE1</accession>
<sequence length="83" mass="8624">MAVLSTIAVVLGAWCAASVLTAALYVGLRTGMVRRQRALASVPRPVAGGVVYRGPVERVAVRRAPALRSCVRPGRTRAGTVGP</sequence>
<dbReference type="EMBL" id="BNEE01000004">
    <property type="protein sequence ID" value="GHI83424.1"/>
    <property type="molecule type" value="Genomic_DNA"/>
</dbReference>
<dbReference type="Proteomes" id="UP000600026">
    <property type="component" value="Unassembled WGS sequence"/>
</dbReference>
<proteinExistence type="predicted"/>
<dbReference type="OrthoDB" id="9990180at2"/>